<protein>
    <submittedName>
        <fullName evidence="1">Uncharacterized protein</fullName>
    </submittedName>
</protein>
<sequence length="675" mass="73417">MARVCTKPEAFGFRICLLSIMAFGAIARSDQDTRQRFYGDLSLNSTAPNSGDGSIAKMFDRVLEKEFSENDQPEDSDASSFNNSVAGQQVGLFLHDPSQFTLSSTILVRCHFSTAFENPKFIKIIILIPGSYLRYKLTMLAYIPSDAAFWLNYAELETVAKITHEKGKGNETQKTNGTKSFQFQDVFSLENEGSDDMTTLIDKKDNVFVMSNKKSKYPVLQVDLRLISDLVVVIVSAAIGGIIFSCLGQPVIVGYLLAGSLIGPGGLKFISEMVQVETVAQFGVVFLLFALGLEFSLTKLKVVGPVAVLGGLLQIAVFMFLCGITALLCGAKLSEGIFVGCFLSMSSTAVVVKFLVERNSNNALHGQVTIGTLIFQDCAVGLLFALLPVLGGNSGISQGMISIGKLLLVLSVYLAVASILTWSFIPRFLKLMIRLSSQTNELYQLAAVAFCLLSAWCSDKLGLSLELGSFVAGVMISTTDFAQHTLDQGGYAVVVPNYPPARGRRNRILEIRGCENSSCVLRIVSYAVEPIRNLFAALFLSSIGMLIHVQFLWAHVDILLASVILVIVVKTTFSAVVTKAFGYSTRTSFLVGVLLAQVGEFAFVLLSRASNLHLVEGKMYLLLLGTTALSLVTTPVLFKLIPAMMHLGVLMHWFPSESGIQNEEKASMIEANRFL</sequence>
<accession>A0ACC0MH42</accession>
<comment type="caution">
    <text evidence="1">The sequence shown here is derived from an EMBL/GenBank/DDBJ whole genome shotgun (WGS) entry which is preliminary data.</text>
</comment>
<gene>
    <name evidence="1" type="ORF">RHMOL_Rhmol09G0253000</name>
</gene>
<proteinExistence type="predicted"/>
<evidence type="ECO:0000313" key="1">
    <source>
        <dbReference type="EMBL" id="KAI8540310.1"/>
    </source>
</evidence>
<reference evidence="1" key="1">
    <citation type="submission" date="2022-02" db="EMBL/GenBank/DDBJ databases">
        <title>Plant Genome Project.</title>
        <authorList>
            <person name="Zhang R.-G."/>
        </authorList>
    </citation>
    <scope>NUCLEOTIDE SEQUENCE</scope>
    <source>
        <strain evidence="1">AT1</strain>
    </source>
</reference>
<dbReference type="Proteomes" id="UP001062846">
    <property type="component" value="Chromosome 9"/>
</dbReference>
<name>A0ACC0MH42_RHOML</name>
<organism evidence="1 2">
    <name type="scientific">Rhododendron molle</name>
    <name type="common">Chinese azalea</name>
    <name type="synonym">Azalea mollis</name>
    <dbReference type="NCBI Taxonomy" id="49168"/>
    <lineage>
        <taxon>Eukaryota</taxon>
        <taxon>Viridiplantae</taxon>
        <taxon>Streptophyta</taxon>
        <taxon>Embryophyta</taxon>
        <taxon>Tracheophyta</taxon>
        <taxon>Spermatophyta</taxon>
        <taxon>Magnoliopsida</taxon>
        <taxon>eudicotyledons</taxon>
        <taxon>Gunneridae</taxon>
        <taxon>Pentapetalae</taxon>
        <taxon>asterids</taxon>
        <taxon>Ericales</taxon>
        <taxon>Ericaceae</taxon>
        <taxon>Ericoideae</taxon>
        <taxon>Rhodoreae</taxon>
        <taxon>Rhododendron</taxon>
    </lineage>
</organism>
<keyword evidence="2" id="KW-1185">Reference proteome</keyword>
<evidence type="ECO:0000313" key="2">
    <source>
        <dbReference type="Proteomes" id="UP001062846"/>
    </source>
</evidence>
<dbReference type="EMBL" id="CM046396">
    <property type="protein sequence ID" value="KAI8540310.1"/>
    <property type="molecule type" value="Genomic_DNA"/>
</dbReference>